<evidence type="ECO:0000259" key="2">
    <source>
        <dbReference type="PROSITE" id="PS51737"/>
    </source>
</evidence>
<name>A0A9D1DTP1_9FIRM</name>
<dbReference type="InterPro" id="IPR006119">
    <property type="entry name" value="Resolv_N"/>
</dbReference>
<accession>A0A9D1DTP1</accession>
<dbReference type="SUPFAM" id="SSF53041">
    <property type="entry name" value="Resolvase-like"/>
    <property type="match status" value="1"/>
</dbReference>
<feature type="domain" description="Recombinase" evidence="2">
    <location>
        <begin position="162"/>
        <end position="214"/>
    </location>
</feature>
<feature type="non-terminal residue" evidence="3">
    <location>
        <position position="214"/>
    </location>
</feature>
<evidence type="ECO:0000313" key="4">
    <source>
        <dbReference type="Proteomes" id="UP000824232"/>
    </source>
</evidence>
<evidence type="ECO:0000313" key="3">
    <source>
        <dbReference type="EMBL" id="HIR58757.1"/>
    </source>
</evidence>
<dbReference type="AlphaFoldDB" id="A0A9D1DTP1"/>
<sequence>MDSEKKLCGLYMRVSTEDQAREGFSLPEQRERLEQFCKFKNYEIVDYYEDAGISAKTGNLRPEFERLKEDIKSKKINTIVALKLDRITRSIFDWEKLMTFLEENNAYLDCVNDEINTTNANGKMISRLLMSVSQNEIERTSERTKIGLAGAIKQGHIPSQAPLGYKHEDKKLVIDYSTKDIVKRIFNLYYEGNSYQTISNILNEEKVLGKTNWR</sequence>
<dbReference type="PROSITE" id="PS51737">
    <property type="entry name" value="RECOMBINASE_DNA_BIND"/>
    <property type="match status" value="1"/>
</dbReference>
<dbReference type="InterPro" id="IPR036162">
    <property type="entry name" value="Resolvase-like_N_sf"/>
</dbReference>
<dbReference type="CDD" id="cd00338">
    <property type="entry name" value="Ser_Recombinase"/>
    <property type="match status" value="1"/>
</dbReference>
<reference evidence="3" key="1">
    <citation type="submission" date="2020-10" db="EMBL/GenBank/DDBJ databases">
        <authorList>
            <person name="Gilroy R."/>
        </authorList>
    </citation>
    <scope>NUCLEOTIDE SEQUENCE</scope>
    <source>
        <strain evidence="3">CHK184-20233</strain>
    </source>
</reference>
<dbReference type="InterPro" id="IPR050639">
    <property type="entry name" value="SSR_resolvase"/>
</dbReference>
<comment type="caution">
    <text evidence="3">The sequence shown here is derived from an EMBL/GenBank/DDBJ whole genome shotgun (WGS) entry which is preliminary data.</text>
</comment>
<dbReference type="InterPro" id="IPR011109">
    <property type="entry name" value="DNA_bind_recombinase_dom"/>
</dbReference>
<feature type="domain" description="Resolvase/invertase-type recombinase catalytic" evidence="1">
    <location>
        <begin position="7"/>
        <end position="155"/>
    </location>
</feature>
<organism evidence="3 4">
    <name type="scientific">Candidatus Onthousia excrementipullorum</name>
    <dbReference type="NCBI Taxonomy" id="2840884"/>
    <lineage>
        <taxon>Bacteria</taxon>
        <taxon>Bacillati</taxon>
        <taxon>Bacillota</taxon>
        <taxon>Bacilli</taxon>
        <taxon>Candidatus Onthousia</taxon>
    </lineage>
</organism>
<dbReference type="Pfam" id="PF07508">
    <property type="entry name" value="Recombinase"/>
    <property type="match status" value="1"/>
</dbReference>
<dbReference type="GO" id="GO:0003677">
    <property type="term" value="F:DNA binding"/>
    <property type="evidence" value="ECO:0007669"/>
    <property type="project" value="InterPro"/>
</dbReference>
<dbReference type="EMBL" id="DVHC01000020">
    <property type="protein sequence ID" value="HIR58757.1"/>
    <property type="molecule type" value="Genomic_DNA"/>
</dbReference>
<dbReference type="PROSITE" id="PS51736">
    <property type="entry name" value="RECOMBINASES_3"/>
    <property type="match status" value="1"/>
</dbReference>
<dbReference type="Pfam" id="PF00239">
    <property type="entry name" value="Resolvase"/>
    <property type="match status" value="1"/>
</dbReference>
<proteinExistence type="predicted"/>
<reference evidence="3" key="2">
    <citation type="journal article" date="2021" name="PeerJ">
        <title>Extensive microbial diversity within the chicken gut microbiome revealed by metagenomics and culture.</title>
        <authorList>
            <person name="Gilroy R."/>
            <person name="Ravi A."/>
            <person name="Getino M."/>
            <person name="Pursley I."/>
            <person name="Horton D.L."/>
            <person name="Alikhan N.F."/>
            <person name="Baker D."/>
            <person name="Gharbi K."/>
            <person name="Hall N."/>
            <person name="Watson M."/>
            <person name="Adriaenssens E.M."/>
            <person name="Foster-Nyarko E."/>
            <person name="Jarju S."/>
            <person name="Secka A."/>
            <person name="Antonio M."/>
            <person name="Oren A."/>
            <person name="Chaudhuri R.R."/>
            <person name="La Ragione R."/>
            <person name="Hildebrand F."/>
            <person name="Pallen M.J."/>
        </authorList>
    </citation>
    <scope>NUCLEOTIDE SEQUENCE</scope>
    <source>
        <strain evidence="3">CHK184-20233</strain>
    </source>
</reference>
<dbReference type="Gene3D" id="3.40.50.1390">
    <property type="entry name" value="Resolvase, N-terminal catalytic domain"/>
    <property type="match status" value="1"/>
</dbReference>
<dbReference type="Proteomes" id="UP000824232">
    <property type="component" value="Unassembled WGS sequence"/>
</dbReference>
<dbReference type="GO" id="GO:0000150">
    <property type="term" value="F:DNA strand exchange activity"/>
    <property type="evidence" value="ECO:0007669"/>
    <property type="project" value="InterPro"/>
</dbReference>
<evidence type="ECO:0000259" key="1">
    <source>
        <dbReference type="PROSITE" id="PS51736"/>
    </source>
</evidence>
<dbReference type="Gene3D" id="3.90.1750.20">
    <property type="entry name" value="Putative Large Serine Recombinase, Chain B, Domain 2"/>
    <property type="match status" value="1"/>
</dbReference>
<gene>
    <name evidence="3" type="ORF">IAB38_01785</name>
</gene>
<dbReference type="InterPro" id="IPR038109">
    <property type="entry name" value="DNA_bind_recomb_sf"/>
</dbReference>
<dbReference type="PANTHER" id="PTHR30461:SF23">
    <property type="entry name" value="DNA RECOMBINASE-RELATED"/>
    <property type="match status" value="1"/>
</dbReference>
<dbReference type="SMART" id="SM00857">
    <property type="entry name" value="Resolvase"/>
    <property type="match status" value="1"/>
</dbReference>
<dbReference type="PANTHER" id="PTHR30461">
    <property type="entry name" value="DNA-INVERTASE FROM LAMBDOID PROPHAGE"/>
    <property type="match status" value="1"/>
</dbReference>
<protein>
    <submittedName>
        <fullName evidence="3">Recombinase family protein</fullName>
    </submittedName>
</protein>